<feature type="compositionally biased region" description="Polar residues" evidence="5">
    <location>
        <begin position="237"/>
        <end position="250"/>
    </location>
</feature>
<dbReference type="PANTHER" id="PTHR47633">
    <property type="entry name" value="IMMUNOGLOBULIN"/>
    <property type="match status" value="1"/>
</dbReference>
<organism evidence="6">
    <name type="scientific">Magallana gigas</name>
    <name type="common">Pacific oyster</name>
    <name type="synonym">Crassostrea gigas</name>
    <dbReference type="NCBI Taxonomy" id="29159"/>
    <lineage>
        <taxon>Eukaryota</taxon>
        <taxon>Metazoa</taxon>
        <taxon>Spiralia</taxon>
        <taxon>Lophotrochozoa</taxon>
        <taxon>Mollusca</taxon>
        <taxon>Bivalvia</taxon>
        <taxon>Autobranchia</taxon>
        <taxon>Pteriomorphia</taxon>
        <taxon>Ostreida</taxon>
        <taxon>Ostreoidea</taxon>
        <taxon>Ostreidae</taxon>
        <taxon>Magallana</taxon>
    </lineage>
</organism>
<feature type="compositionally biased region" description="Basic and acidic residues" evidence="5">
    <location>
        <begin position="186"/>
        <end position="198"/>
    </location>
</feature>
<feature type="compositionally biased region" description="Basic and acidic residues" evidence="5">
    <location>
        <begin position="819"/>
        <end position="836"/>
    </location>
</feature>
<dbReference type="SUPFAM" id="SSF48726">
    <property type="entry name" value="Immunoglobulin"/>
    <property type="match status" value="4"/>
</dbReference>
<dbReference type="Gene3D" id="2.30.29.30">
    <property type="entry name" value="Pleckstrin-homology domain (PH domain)/Phosphotyrosine-binding domain (PTB)"/>
    <property type="match status" value="1"/>
</dbReference>
<gene>
    <name evidence="6" type="ORF">CGI_10023001</name>
</gene>
<feature type="compositionally biased region" description="Basic and acidic residues" evidence="5">
    <location>
        <begin position="325"/>
        <end position="337"/>
    </location>
</feature>
<reference evidence="6" key="1">
    <citation type="journal article" date="2012" name="Nature">
        <title>The oyster genome reveals stress adaptation and complexity of shell formation.</title>
        <authorList>
            <person name="Zhang G."/>
            <person name="Fang X."/>
            <person name="Guo X."/>
            <person name="Li L."/>
            <person name="Luo R."/>
            <person name="Xu F."/>
            <person name="Yang P."/>
            <person name="Zhang L."/>
            <person name="Wang X."/>
            <person name="Qi H."/>
            <person name="Xiong Z."/>
            <person name="Que H."/>
            <person name="Xie Y."/>
            <person name="Holland P.W."/>
            <person name="Paps J."/>
            <person name="Zhu Y."/>
            <person name="Wu F."/>
            <person name="Chen Y."/>
            <person name="Wang J."/>
            <person name="Peng C."/>
            <person name="Meng J."/>
            <person name="Yang L."/>
            <person name="Liu J."/>
            <person name="Wen B."/>
            <person name="Zhang N."/>
            <person name="Huang Z."/>
            <person name="Zhu Q."/>
            <person name="Feng Y."/>
            <person name="Mount A."/>
            <person name="Hedgecock D."/>
            <person name="Xu Z."/>
            <person name="Liu Y."/>
            <person name="Domazet-Loso T."/>
            <person name="Du Y."/>
            <person name="Sun X."/>
            <person name="Zhang S."/>
            <person name="Liu B."/>
            <person name="Cheng P."/>
            <person name="Jiang X."/>
            <person name="Li J."/>
            <person name="Fan D."/>
            <person name="Wang W."/>
            <person name="Fu W."/>
            <person name="Wang T."/>
            <person name="Wang B."/>
            <person name="Zhang J."/>
            <person name="Peng Z."/>
            <person name="Li Y."/>
            <person name="Li N."/>
            <person name="Wang J."/>
            <person name="Chen M."/>
            <person name="He Y."/>
            <person name="Tan F."/>
            <person name="Song X."/>
            <person name="Zheng Q."/>
            <person name="Huang R."/>
            <person name="Yang H."/>
            <person name="Du X."/>
            <person name="Chen L."/>
            <person name="Yang M."/>
            <person name="Gaffney P.M."/>
            <person name="Wang S."/>
            <person name="Luo L."/>
            <person name="She Z."/>
            <person name="Ming Y."/>
            <person name="Huang W."/>
            <person name="Zhang S."/>
            <person name="Huang B."/>
            <person name="Zhang Y."/>
            <person name="Qu T."/>
            <person name="Ni P."/>
            <person name="Miao G."/>
            <person name="Wang J."/>
            <person name="Wang Q."/>
            <person name="Steinberg C.E."/>
            <person name="Wang H."/>
            <person name="Li N."/>
            <person name="Qian L."/>
            <person name="Zhang G."/>
            <person name="Li Y."/>
            <person name="Yang H."/>
            <person name="Liu X."/>
            <person name="Wang J."/>
            <person name="Yin Y."/>
            <person name="Wang J."/>
        </authorList>
    </citation>
    <scope>NUCLEOTIDE SEQUENCE [LARGE SCALE GENOMIC DNA]</scope>
    <source>
        <strain evidence="6">05x7-T-G4-1.051#20</strain>
    </source>
</reference>
<dbReference type="GO" id="GO:0005085">
    <property type="term" value="F:guanyl-nucleotide exchange factor activity"/>
    <property type="evidence" value="ECO:0007669"/>
    <property type="project" value="InterPro"/>
</dbReference>
<feature type="compositionally biased region" description="Acidic residues" evidence="5">
    <location>
        <begin position="199"/>
        <end position="208"/>
    </location>
</feature>
<evidence type="ECO:0000256" key="4">
    <source>
        <dbReference type="ARBA" id="ARBA00023319"/>
    </source>
</evidence>
<dbReference type="Pfam" id="PF07679">
    <property type="entry name" value="I-set"/>
    <property type="match status" value="4"/>
</dbReference>
<evidence type="ECO:0000256" key="1">
    <source>
        <dbReference type="ARBA" id="ARBA00004496"/>
    </source>
</evidence>
<dbReference type="EMBL" id="JH819181">
    <property type="protein sequence ID" value="EKC38331.1"/>
    <property type="molecule type" value="Genomic_DNA"/>
</dbReference>
<dbReference type="HOGENOM" id="CLU_235828_0_0_1"/>
<dbReference type="FunFam" id="2.60.40.10:FF:000107">
    <property type="entry name" value="Myosin, light chain kinase a"/>
    <property type="match status" value="1"/>
</dbReference>
<feature type="region of interest" description="Disordered" evidence="5">
    <location>
        <begin position="130"/>
        <end position="361"/>
    </location>
</feature>
<name>K1RUG3_MAGGI</name>
<protein>
    <submittedName>
        <fullName evidence="6">Triple functional domain protein</fullName>
    </submittedName>
</protein>
<dbReference type="InterPro" id="IPR003598">
    <property type="entry name" value="Ig_sub2"/>
</dbReference>
<dbReference type="SMART" id="SM00409">
    <property type="entry name" value="IG"/>
    <property type="match status" value="3"/>
</dbReference>
<dbReference type="InterPro" id="IPR013783">
    <property type="entry name" value="Ig-like_fold"/>
</dbReference>
<evidence type="ECO:0000256" key="2">
    <source>
        <dbReference type="ARBA" id="ARBA00022490"/>
    </source>
</evidence>
<feature type="region of interest" description="Disordered" evidence="5">
    <location>
        <begin position="87"/>
        <end position="113"/>
    </location>
</feature>
<accession>K1RUG3</accession>
<feature type="region of interest" description="Disordered" evidence="5">
    <location>
        <begin position="817"/>
        <end position="857"/>
    </location>
</feature>
<dbReference type="PROSITE" id="PS50835">
    <property type="entry name" value="IG_LIKE"/>
    <property type="match status" value="3"/>
</dbReference>
<dbReference type="CDD" id="cd00096">
    <property type="entry name" value="Ig"/>
    <property type="match status" value="1"/>
</dbReference>
<dbReference type="Gene3D" id="1.20.900.10">
    <property type="entry name" value="Dbl homology (DH) domain"/>
    <property type="match status" value="1"/>
</dbReference>
<dbReference type="GO" id="GO:0045989">
    <property type="term" value="P:positive regulation of striated muscle contraction"/>
    <property type="evidence" value="ECO:0007669"/>
    <property type="project" value="UniProtKB-ARBA"/>
</dbReference>
<dbReference type="InterPro" id="IPR003599">
    <property type="entry name" value="Ig_sub"/>
</dbReference>
<dbReference type="GO" id="GO:0060298">
    <property type="term" value="P:positive regulation of sarcomere organization"/>
    <property type="evidence" value="ECO:0007669"/>
    <property type="project" value="UniProtKB-ARBA"/>
</dbReference>
<dbReference type="Gene3D" id="2.60.40.10">
    <property type="entry name" value="Immunoglobulins"/>
    <property type="match status" value="4"/>
</dbReference>
<dbReference type="SMART" id="SM00408">
    <property type="entry name" value="IGc2"/>
    <property type="match status" value="3"/>
</dbReference>
<feature type="compositionally biased region" description="Acidic residues" evidence="5">
    <location>
        <begin position="289"/>
        <end position="299"/>
    </location>
</feature>
<dbReference type="InterPro" id="IPR013098">
    <property type="entry name" value="Ig_I-set"/>
</dbReference>
<dbReference type="SMART" id="SM00325">
    <property type="entry name" value="RhoGEF"/>
    <property type="match status" value="1"/>
</dbReference>
<dbReference type="InParanoid" id="K1RUG3"/>
<evidence type="ECO:0000313" key="6">
    <source>
        <dbReference type="EMBL" id="EKC38331.1"/>
    </source>
</evidence>
<keyword evidence="2" id="KW-0963">Cytoplasm</keyword>
<sequence length="1900" mass="215093">MSVHQMKFEIGGLYDKDDDDRVPIDAQIDSFIDQITGKDGRFSISSAIEGMENQKNEKGRDGLNDEISHGRNIILAKVDAQNNDSGIGLDLDKSRMSSTEEVSDEADGQEHMMADSGRKEIEDGEFVDKAKVYGEKEPPATAQPKRRMSDLDVHLKMMNNKSSRFFQPNPDEYPEFDGPANVDTQNAEKDSVRVHGDADLDNTEENKDDELSLTHDSQIESNKNDKNGDKPMVEVDINNSSDLGMSISATDNEKEPGNKQDTKDDTPMTKQDTAENRKSDKAGAKEGNSEDVDLLDDMLEFLKNNRKGSRRSMTTDSGLGDDDYRDSSPESDSENHEHRRKRSHDNIDHHSKGKPPIFNKPLNKMRIPKILIEESDEVEEQEVLNPQEVTESQTEAEPVVVIPEVQDLPKSHANEVDEMENQKENIEPIQSSPVENAINVEVEAEQGNNNIENMISANVVTTEEVPCSKTDLVEETEAEENEKREIEKQDLHVPVILADQESDIETTSDIGNVSELYETANDTEYEKRLSAQVESDLGASMESITNKDDEERLQILGRRYELNTSSRESSMPVSDYDFQCRKDSVRSDRRSTLRKQYILVDSDEDDDTHSLRPVHDDDYFASTESLGIGVSRESLDKTFSHLDLLCGEVIPEKDENVLSRSGSRDDGCNPSEIDNEGLVNLEQSQPNPGIFTECSDTASSESLSSEAEDMDSITMQAKEITQKMDNLSLAWTEEESIDNQNMEYEIEKLKDTKPEIPNQIIHSEAIGRVQAKQTEESYVDECKRPFESTKDGMSSPYSDRANIVEIDEEELLQKVQRSNKKESLTKENMLKEEETHLNPVDDLSKNQLRTSEDNDKDSPFVQAKLMQRTEKIYDVTDEDYSQMSTVGDESSRYVDEEEMIVPDKHEPKQALPDVANLPMDRDFKQPADELNILTNVELDDVKYPTPMEDFLMSDSKVSNKKRTRPVILSASSDVSIKEGQCLVLEWEITGNPEPKVELYKDGILPRFCNGDGLFHDSDFVTLEVLHSSPSDTGCYELHLTNELGTDVSLVNVIVKEDSRESSVVWEPPVERANSPPTFTVIPSDVKINDGQTIVLKAIVDGYPKPTIQWLKDDEDLQESATCDVIEETTYSCLVIPNPTIEHAGDYICRAVNSEGICETFFTVSMEKYDEADGAQPLLHEQTSSIKQTYEQLSEGTLILSPKVRLEVTESEDFFSKKFEVCSKTIDALNDVILEKGDVVDVLDRTKGSHWLVRKDHAKDEVCYVSPENLKPYTETEKDNRKGTNVHVDIEKVEDKKRKLVQDLLDSETDYVCDLRDLIENYFDVADDEFPDKKKGREIFRNVESLYQFHHRHLLPELVASKNEPEKVAEVFLKKRESFSEYLPYMAGKNKAGESLESEELKKFLQDYSKSIGDDGDTLQELLDRPVDRIHEYMELLKNLIKFTRAGGGDCTQLMEAVSMLSDICREVESIMLLDNMQGWDNPEPSNSVISHETATVWNSESEIGKDCYVFLFPEKMVIAHSVEEKEGTRQDGMPQLKFEKEILLRTVALCEDDIGGSLALWDVTLDEDKESPASFLTLETSSPFAKQTLVRDIQEAQEKLGVKVQKPKKMPEHRKIATKTPKVKSSAVKRTENTDNVSLASSDDFKIIDTSHDIQPEFEDGTTRPIFKRKLKKTVVSENSMARLECLVVGIPQPKVLWLKNNRPLKNTDQCRVLSEGNVHVLEFPQTKKDDTGLYTARAMNVNGSTISSAELLVGNAQPSSLKKYKKGLAEEEFQTPAYFFQMNSCQVEEGRLARFDCRVVAHPKPEITWMKDGKVVESGKRYKLLNFNNEIYSLLVYFNKVNHVQSENHVLQTHILCWILRCKISAFTNNSPGPVFDAYNISVYLAHNHVVEPNAQERK</sequence>
<comment type="subcellular location">
    <subcellularLocation>
        <location evidence="1">Cytoplasm</location>
    </subcellularLocation>
</comment>
<dbReference type="PROSITE" id="PS50010">
    <property type="entry name" value="DH_2"/>
    <property type="match status" value="1"/>
</dbReference>
<dbReference type="InterPro" id="IPR035899">
    <property type="entry name" value="DBL_dom_sf"/>
</dbReference>
<feature type="compositionally biased region" description="Basic and acidic residues" evidence="5">
    <location>
        <begin position="222"/>
        <end position="233"/>
    </location>
</feature>
<dbReference type="FunFam" id="2.60.40.10:FF:000425">
    <property type="entry name" value="Myosin light chain kinase"/>
    <property type="match status" value="1"/>
</dbReference>
<feature type="compositionally biased region" description="Basic and acidic residues" evidence="5">
    <location>
        <begin position="251"/>
        <end position="288"/>
    </location>
</feature>
<keyword evidence="3" id="KW-1015">Disulfide bond</keyword>
<dbReference type="InterPro" id="IPR036179">
    <property type="entry name" value="Ig-like_dom_sf"/>
</dbReference>
<dbReference type="GO" id="GO:0005737">
    <property type="term" value="C:cytoplasm"/>
    <property type="evidence" value="ECO:0007669"/>
    <property type="project" value="UniProtKB-SubCell"/>
</dbReference>
<dbReference type="PANTHER" id="PTHR47633:SF3">
    <property type="entry name" value="STRIATED MUSCLE PREFERENTIALLY EXPRESSED PROTEIN KINASE"/>
    <property type="match status" value="1"/>
</dbReference>
<dbReference type="InterPro" id="IPR011993">
    <property type="entry name" value="PH-like_dom_sf"/>
</dbReference>
<dbReference type="InterPro" id="IPR000219">
    <property type="entry name" value="DH_dom"/>
</dbReference>
<proteinExistence type="predicted"/>
<evidence type="ECO:0000256" key="5">
    <source>
        <dbReference type="SAM" id="MobiDB-lite"/>
    </source>
</evidence>
<dbReference type="Pfam" id="PF00621">
    <property type="entry name" value="RhoGEF"/>
    <property type="match status" value="1"/>
</dbReference>
<evidence type="ECO:0000256" key="3">
    <source>
        <dbReference type="ARBA" id="ARBA00023157"/>
    </source>
</evidence>
<dbReference type="SUPFAM" id="SSF48065">
    <property type="entry name" value="DBL homology domain (DH-domain)"/>
    <property type="match status" value="1"/>
</dbReference>
<dbReference type="InterPro" id="IPR007110">
    <property type="entry name" value="Ig-like_dom"/>
</dbReference>
<keyword evidence="4" id="KW-0393">Immunoglobulin domain</keyword>